<keyword evidence="2" id="KW-1185">Reference proteome</keyword>
<accession>A0A7W9TJJ1</accession>
<reference evidence="1 2" key="1">
    <citation type="submission" date="2020-08" db="EMBL/GenBank/DDBJ databases">
        <title>Genomic Encyclopedia of Type Strains, Phase IV (KMG-IV): sequencing the most valuable type-strain genomes for metagenomic binning, comparative biology and taxonomic classification.</title>
        <authorList>
            <person name="Goeker M."/>
        </authorList>
    </citation>
    <scope>NUCLEOTIDE SEQUENCE [LARGE SCALE GENOMIC DNA]</scope>
    <source>
        <strain evidence="1 2">DSM 43350</strain>
    </source>
</reference>
<evidence type="ECO:0000313" key="2">
    <source>
        <dbReference type="Proteomes" id="UP000591537"/>
    </source>
</evidence>
<dbReference type="SUPFAM" id="SSF54427">
    <property type="entry name" value="NTF2-like"/>
    <property type="match status" value="1"/>
</dbReference>
<dbReference type="EMBL" id="JACHGV010000024">
    <property type="protein sequence ID" value="MBB6081895.1"/>
    <property type="molecule type" value="Genomic_DNA"/>
</dbReference>
<dbReference type="InterPro" id="IPR032710">
    <property type="entry name" value="NTF2-like_dom_sf"/>
</dbReference>
<name>A0A7W9TJJ1_9ACTN</name>
<evidence type="ECO:0000313" key="1">
    <source>
        <dbReference type="EMBL" id="MBB6081895.1"/>
    </source>
</evidence>
<comment type="caution">
    <text evidence="1">The sequence shown here is derived from an EMBL/GenBank/DDBJ whole genome shotgun (WGS) entry which is preliminary data.</text>
</comment>
<proteinExistence type="predicted"/>
<organism evidence="1 2">
    <name type="scientific">Streptomyces paradoxus</name>
    <dbReference type="NCBI Taxonomy" id="66375"/>
    <lineage>
        <taxon>Bacteria</taxon>
        <taxon>Bacillati</taxon>
        <taxon>Actinomycetota</taxon>
        <taxon>Actinomycetes</taxon>
        <taxon>Kitasatosporales</taxon>
        <taxon>Streptomycetaceae</taxon>
        <taxon>Streptomyces</taxon>
    </lineage>
</organism>
<dbReference type="AlphaFoldDB" id="A0A7W9TJJ1"/>
<gene>
    <name evidence="1" type="ORF">HNR57_007858</name>
</gene>
<dbReference type="Proteomes" id="UP000591537">
    <property type="component" value="Unassembled WGS sequence"/>
</dbReference>
<sequence length="57" mass="6140">MDPASARRVVEEFFAAATSGRTERLVAMLTADATAVSDGAGPARQLLRYKTRERIAS</sequence>
<protein>
    <submittedName>
        <fullName evidence="1">Uncharacterized protein</fullName>
    </submittedName>
</protein>